<sequence>MEPTRHPRVALLQTRWRDDPDANLRQAVEMLESLQDGTHLAVLPEFFLGPPFYFPGRQHLRGVVDHPIPDPLFDLLGDIARRKGCWIICGSVIERTDDGTYHNTAVVLDDSGAVVAKVRKVHLFSAEFVALRPGDEAVVLDTPFGRLGICVCSDFWIQEMPRLLALKGAEIIAVPAAALRGNLPATKPCVLATAVFNASDVLYVGSVGTAAGERGGRTVTIDLAGHSTVATPDGILAELDEEEAVLYADLDLERLAELRRIDLSFQETAYFGLHGRRPELYEPLTAHGEGVTGLGPVLADYFRRQLKETF</sequence>
<reference evidence="3 4" key="1">
    <citation type="submission" date="2020-03" db="EMBL/GenBank/DDBJ databases">
        <title>Draft genome of Streptomyces sp. ventii, isolated from the Axial Seamount in the Pacific Ocean, and resequencing of the two type strains Streptomyces lonarensis strain NCL 716 and Streptomyces bohaiensis strain 11A07.</title>
        <authorList>
            <person name="Loughran R.M."/>
            <person name="Pfannmuller K.M."/>
            <person name="Wasson B.J."/>
            <person name="Deadmond M.C."/>
            <person name="Paddock B.E."/>
            <person name="Koyack M.J."/>
            <person name="Gallegos D.A."/>
            <person name="Mitchell E.A."/>
            <person name="Ushijima B."/>
            <person name="Saw J.H."/>
            <person name="Mcphail K.L."/>
            <person name="Videau P."/>
        </authorList>
    </citation>
    <scope>NUCLEOTIDE SEQUENCE [LARGE SCALE GENOMIC DNA]</scope>
    <source>
        <strain evidence="4">5675061</strain>
    </source>
</reference>
<keyword evidence="3" id="KW-0378">Hydrolase</keyword>
<proteinExistence type="inferred from homology"/>
<evidence type="ECO:0000313" key="3">
    <source>
        <dbReference type="EMBL" id="NJP67416.1"/>
    </source>
</evidence>
<comment type="caution">
    <text evidence="3">The sequence shown here is derived from an EMBL/GenBank/DDBJ whole genome shotgun (WGS) entry which is preliminary data.</text>
</comment>
<dbReference type="GO" id="GO:0016787">
    <property type="term" value="F:hydrolase activity"/>
    <property type="evidence" value="ECO:0007669"/>
    <property type="project" value="UniProtKB-KW"/>
</dbReference>
<dbReference type="Gene3D" id="3.60.110.10">
    <property type="entry name" value="Carbon-nitrogen hydrolase"/>
    <property type="match status" value="1"/>
</dbReference>
<evidence type="ECO:0000313" key="4">
    <source>
        <dbReference type="Proteomes" id="UP000746503"/>
    </source>
</evidence>
<dbReference type="PANTHER" id="PTHR23088">
    <property type="entry name" value="NITRILASE-RELATED"/>
    <property type="match status" value="1"/>
</dbReference>
<dbReference type="InterPro" id="IPR003010">
    <property type="entry name" value="C-N_Hydrolase"/>
</dbReference>
<dbReference type="CDD" id="cd07197">
    <property type="entry name" value="nitrilase"/>
    <property type="match status" value="1"/>
</dbReference>
<organism evidence="3 4">
    <name type="scientific">Streptomyces spiramenti</name>
    <dbReference type="NCBI Taxonomy" id="2720606"/>
    <lineage>
        <taxon>Bacteria</taxon>
        <taxon>Bacillati</taxon>
        <taxon>Actinomycetota</taxon>
        <taxon>Actinomycetes</taxon>
        <taxon>Kitasatosporales</taxon>
        <taxon>Streptomycetaceae</taxon>
        <taxon>Streptomyces</taxon>
    </lineage>
</organism>
<evidence type="ECO:0000256" key="1">
    <source>
        <dbReference type="ARBA" id="ARBA00010613"/>
    </source>
</evidence>
<dbReference type="Pfam" id="PF00795">
    <property type="entry name" value="CN_hydrolase"/>
    <property type="match status" value="1"/>
</dbReference>
<protein>
    <submittedName>
        <fullName evidence="3">Carbon-nitrogen hydrolase family protein</fullName>
    </submittedName>
</protein>
<comment type="similarity">
    <text evidence="1">Belongs to the carbon-nitrogen hydrolase superfamily. NIT1/NIT2 family.</text>
</comment>
<feature type="domain" description="CN hydrolase" evidence="2">
    <location>
        <begin position="7"/>
        <end position="252"/>
    </location>
</feature>
<dbReference type="PANTHER" id="PTHR23088:SF27">
    <property type="entry name" value="DEAMINATED GLUTATHIONE AMIDASE"/>
    <property type="match status" value="1"/>
</dbReference>
<dbReference type="InterPro" id="IPR036526">
    <property type="entry name" value="C-N_Hydrolase_sf"/>
</dbReference>
<dbReference type="SUPFAM" id="SSF56317">
    <property type="entry name" value="Carbon-nitrogen hydrolase"/>
    <property type="match status" value="1"/>
</dbReference>
<accession>A0ABX1AP54</accession>
<dbReference type="Proteomes" id="UP000746503">
    <property type="component" value="Unassembled WGS sequence"/>
</dbReference>
<evidence type="ECO:0000259" key="2">
    <source>
        <dbReference type="PROSITE" id="PS50263"/>
    </source>
</evidence>
<dbReference type="RefSeq" id="WP_167933940.1">
    <property type="nucleotide sequence ID" value="NZ_JAAVJB010000109.1"/>
</dbReference>
<gene>
    <name evidence="3" type="ORF">HCJ92_14175</name>
</gene>
<name>A0ABX1AP54_9ACTN</name>
<keyword evidence="4" id="KW-1185">Reference proteome</keyword>
<dbReference type="EMBL" id="JAAVJB010000109">
    <property type="protein sequence ID" value="NJP67416.1"/>
    <property type="molecule type" value="Genomic_DNA"/>
</dbReference>
<dbReference type="PROSITE" id="PS50263">
    <property type="entry name" value="CN_HYDROLASE"/>
    <property type="match status" value="1"/>
</dbReference>